<dbReference type="InterPro" id="IPR008979">
    <property type="entry name" value="Galactose-bd-like_sf"/>
</dbReference>
<reference evidence="3 4" key="1">
    <citation type="submission" date="2023-11" db="EMBL/GenBank/DDBJ databases">
        <title>Lentzea sokolovensis, sp. nov., Lentzea kristufkii, sp. nov., and Lentzea miocenensis, sp. nov., rare actinobacteria from Sokolov Coal Basin, Miocene lacustrine sediment, Czech Republic.</title>
        <authorList>
            <person name="Lara A."/>
            <person name="Kotroba L."/>
            <person name="Nouioui I."/>
            <person name="Neumann-Schaal M."/>
            <person name="Mast Y."/>
            <person name="Chronakova A."/>
        </authorList>
    </citation>
    <scope>NUCLEOTIDE SEQUENCE [LARGE SCALE GENOMIC DNA]</scope>
    <source>
        <strain evidence="3 4">BCCO 10_0856</strain>
    </source>
</reference>
<keyword evidence="4" id="KW-1185">Reference proteome</keyword>
<name>A0ABU4T858_9PSEU</name>
<sequence>MIVCQTCGEHNAPNAEFCGNCGDFLKWTGAQVQAGPVRPDAVPQQQQQHHRPQQTLRRQAQPGDLICGQCGSGNVPTRNFCNVCGHSLQDAVTQKQPWWKRWVPGKGPKVRERGSRPPRTSRTTKVRQGIGKAFRWVLVIAVLLFGGLYGFSQPFRGNVNTQVVEAKDTLAGIFLEDWVPVRQSSISAGRELPDHPAKLAMDNNTATFWAAQTDSKTAALTIQFDRVTDLRRMIVHSGDPKKYLGSQRPQRLTLVFDTGKTHDVTLTDKPDEQQHSIKNGDGVKQVQVLIAGVYPSADSTDTVISEIELFEKQVK</sequence>
<feature type="region of interest" description="Disordered" evidence="1">
    <location>
        <begin position="104"/>
        <end position="126"/>
    </location>
</feature>
<evidence type="ECO:0000256" key="1">
    <source>
        <dbReference type="SAM" id="MobiDB-lite"/>
    </source>
</evidence>
<proteinExistence type="predicted"/>
<accession>A0ABU4T858</accession>
<dbReference type="Proteomes" id="UP001285521">
    <property type="component" value="Unassembled WGS sequence"/>
</dbReference>
<dbReference type="NCBIfam" id="NF047619">
    <property type="entry name" value="NADase_discoid"/>
    <property type="match status" value="1"/>
</dbReference>
<keyword evidence="2" id="KW-0472">Membrane</keyword>
<dbReference type="EMBL" id="JAXAVW010000026">
    <property type="protein sequence ID" value="MDX8034355.1"/>
    <property type="molecule type" value="Genomic_DNA"/>
</dbReference>
<evidence type="ECO:0000313" key="3">
    <source>
        <dbReference type="EMBL" id="MDX8034355.1"/>
    </source>
</evidence>
<feature type="transmembrane region" description="Helical" evidence="2">
    <location>
        <begin position="133"/>
        <end position="151"/>
    </location>
</feature>
<comment type="caution">
    <text evidence="3">The sequence shown here is derived from an EMBL/GenBank/DDBJ whole genome shotgun (WGS) entry which is preliminary data.</text>
</comment>
<organism evidence="3 4">
    <name type="scientific">Lentzea miocenica</name>
    <dbReference type="NCBI Taxonomy" id="3095431"/>
    <lineage>
        <taxon>Bacteria</taxon>
        <taxon>Bacillati</taxon>
        <taxon>Actinomycetota</taxon>
        <taxon>Actinomycetes</taxon>
        <taxon>Pseudonocardiales</taxon>
        <taxon>Pseudonocardiaceae</taxon>
        <taxon>Lentzea</taxon>
    </lineage>
</organism>
<dbReference type="Gene3D" id="2.60.120.260">
    <property type="entry name" value="Galactose-binding domain-like"/>
    <property type="match status" value="1"/>
</dbReference>
<gene>
    <name evidence="3" type="ORF">SK803_29410</name>
</gene>
<feature type="compositionally biased region" description="Low complexity" evidence="1">
    <location>
        <begin position="43"/>
        <end position="58"/>
    </location>
</feature>
<evidence type="ECO:0000313" key="4">
    <source>
        <dbReference type="Proteomes" id="UP001285521"/>
    </source>
</evidence>
<protein>
    <submittedName>
        <fullName evidence="3">Zinc ribbon domain-containing protein</fullName>
    </submittedName>
</protein>
<dbReference type="InterPro" id="IPR057561">
    <property type="entry name" value="NADase_transloc"/>
</dbReference>
<keyword evidence="2" id="KW-1133">Transmembrane helix</keyword>
<dbReference type="RefSeq" id="WP_319969377.1">
    <property type="nucleotide sequence ID" value="NZ_JAXAVW010000026.1"/>
</dbReference>
<feature type="region of interest" description="Disordered" evidence="1">
    <location>
        <begin position="35"/>
        <end position="58"/>
    </location>
</feature>
<dbReference type="SUPFAM" id="SSF49785">
    <property type="entry name" value="Galactose-binding domain-like"/>
    <property type="match status" value="1"/>
</dbReference>
<keyword evidence="2" id="KW-0812">Transmembrane</keyword>
<evidence type="ECO:0000256" key="2">
    <source>
        <dbReference type="SAM" id="Phobius"/>
    </source>
</evidence>